<dbReference type="InterPro" id="IPR011206">
    <property type="entry name" value="Citrate_lyase_beta/mcl1/mcl2"/>
</dbReference>
<feature type="domain" description="HpcH/HpaI aldolase/citrate lyase" evidence="7">
    <location>
        <begin position="11"/>
        <end position="212"/>
    </location>
</feature>
<gene>
    <name evidence="8" type="ORF">OHAE_4411</name>
</gene>
<dbReference type="GO" id="GO:0008815">
    <property type="term" value="F:citrate (pro-3S)-lyase activity"/>
    <property type="evidence" value="ECO:0007669"/>
    <property type="project" value="UniProtKB-EC"/>
</dbReference>
<proteinExistence type="inferred from homology"/>
<dbReference type="EC" id="4.1.3.6" evidence="8"/>
<comment type="cofactor">
    <cofactor evidence="1">
        <name>Mg(2+)</name>
        <dbReference type="ChEBI" id="CHEBI:18420"/>
    </cofactor>
</comment>
<keyword evidence="3 6" id="KW-0479">Metal-binding</keyword>
<sequence length="270" mass="28782">MSERRPFEIARSFLFVPGHRPERFAKAAATNAHQIIIDLEDAVGPAEKDAARGHVVEWLAQRGTGLVRINAADTQWFEDDIRALADIPNLVLVLPKAEPETVQSLAALAPKTPIIALVETVAGLLNLGALARMRSVRRIAFGHLDFGADARIPGTGGVLDMVRFQIALHARGADLPMPIDGVTVELTDEAVIAADVARCRELGFGAKLCIHPKQVDAVNLGFAPSNSERDWATRVIAALEAAGGAAVQVDGKMIDKPMMTRAAAILAEAA</sequence>
<reference evidence="9" key="1">
    <citation type="submission" date="2017-12" db="EMBL/GenBank/DDBJ databases">
        <authorList>
            <person name="Diaz M."/>
        </authorList>
    </citation>
    <scope>NUCLEOTIDE SEQUENCE [LARGE SCALE GENOMIC DNA]</scope>
    <source>
        <strain evidence="9">FI11154</strain>
    </source>
</reference>
<protein>
    <submittedName>
        <fullName evidence="8">Citrate lyase beta chain</fullName>
        <ecNumber evidence="8">4.1.3.6</ecNumber>
    </submittedName>
</protein>
<dbReference type="InterPro" id="IPR040442">
    <property type="entry name" value="Pyrv_kinase-like_dom_sf"/>
</dbReference>
<evidence type="ECO:0000256" key="1">
    <source>
        <dbReference type="ARBA" id="ARBA00001946"/>
    </source>
</evidence>
<dbReference type="PANTHER" id="PTHR32308">
    <property type="entry name" value="LYASE BETA SUBUNIT, PUTATIVE (AFU_ORTHOLOGUE AFUA_4G13030)-RELATED"/>
    <property type="match status" value="1"/>
</dbReference>
<dbReference type="Pfam" id="PF03328">
    <property type="entry name" value="HpcH_HpaI"/>
    <property type="match status" value="1"/>
</dbReference>
<dbReference type="GO" id="GO:0000287">
    <property type="term" value="F:magnesium ion binding"/>
    <property type="evidence" value="ECO:0007669"/>
    <property type="project" value="TreeGrafter"/>
</dbReference>
<dbReference type="RefSeq" id="WP_109365848.1">
    <property type="nucleotide sequence ID" value="NZ_OOFM01000001.1"/>
</dbReference>
<dbReference type="PANTHER" id="PTHR32308:SF10">
    <property type="entry name" value="CITRATE LYASE SUBUNIT BETA"/>
    <property type="match status" value="1"/>
</dbReference>
<dbReference type="EMBL" id="OOFM01000001">
    <property type="protein sequence ID" value="SPL61619.1"/>
    <property type="molecule type" value="Genomic_DNA"/>
</dbReference>
<comment type="similarity">
    <text evidence="2">Belongs to the HpcH/HpaI aldolase family.</text>
</comment>
<name>A0A2P9HBZ4_9HYPH</name>
<dbReference type="PIRSF" id="PIRSF015582">
    <property type="entry name" value="Cit_lyase_B"/>
    <property type="match status" value="1"/>
</dbReference>
<feature type="binding site" evidence="6">
    <location>
        <position position="119"/>
    </location>
    <ligand>
        <name>Mg(2+)</name>
        <dbReference type="ChEBI" id="CHEBI:18420"/>
    </ligand>
</feature>
<dbReference type="Gene3D" id="3.20.20.60">
    <property type="entry name" value="Phosphoenolpyruvate-binding domains"/>
    <property type="match status" value="1"/>
</dbReference>
<evidence type="ECO:0000256" key="5">
    <source>
        <dbReference type="PIRSR" id="PIRSR015582-1"/>
    </source>
</evidence>
<organism evidence="8 9">
    <name type="scientific">Ochrobactrum soli</name>
    <dbReference type="NCBI Taxonomy" id="2448455"/>
    <lineage>
        <taxon>Bacteria</taxon>
        <taxon>Pseudomonadati</taxon>
        <taxon>Pseudomonadota</taxon>
        <taxon>Alphaproteobacteria</taxon>
        <taxon>Hyphomicrobiales</taxon>
        <taxon>Brucellaceae</taxon>
        <taxon>Brucella/Ochrobactrum group</taxon>
        <taxon>Ochrobactrum</taxon>
    </lineage>
</organism>
<evidence type="ECO:0000256" key="6">
    <source>
        <dbReference type="PIRSR" id="PIRSR015582-2"/>
    </source>
</evidence>
<dbReference type="AlphaFoldDB" id="A0A2P9HBZ4"/>
<accession>A0A2P9HBZ4</accession>
<dbReference type="InterPro" id="IPR005000">
    <property type="entry name" value="Aldolase/citrate-lyase_domain"/>
</dbReference>
<evidence type="ECO:0000256" key="3">
    <source>
        <dbReference type="ARBA" id="ARBA00022723"/>
    </source>
</evidence>
<keyword evidence="4 6" id="KW-0460">Magnesium</keyword>
<feature type="binding site" evidence="5">
    <location>
        <position position="119"/>
    </location>
    <ligand>
        <name>substrate</name>
    </ligand>
</feature>
<evidence type="ECO:0000313" key="8">
    <source>
        <dbReference type="EMBL" id="SPL61619.1"/>
    </source>
</evidence>
<feature type="binding site" evidence="5">
    <location>
        <position position="68"/>
    </location>
    <ligand>
        <name>substrate</name>
    </ligand>
</feature>
<evidence type="ECO:0000313" key="9">
    <source>
        <dbReference type="Proteomes" id="UP000246073"/>
    </source>
</evidence>
<evidence type="ECO:0000256" key="4">
    <source>
        <dbReference type="ARBA" id="ARBA00022842"/>
    </source>
</evidence>
<dbReference type="InterPro" id="IPR015813">
    <property type="entry name" value="Pyrv/PenolPyrv_kinase-like_dom"/>
</dbReference>
<evidence type="ECO:0000256" key="2">
    <source>
        <dbReference type="ARBA" id="ARBA00005568"/>
    </source>
</evidence>
<dbReference type="SUPFAM" id="SSF51621">
    <property type="entry name" value="Phosphoenolpyruvate/pyruvate domain"/>
    <property type="match status" value="1"/>
</dbReference>
<feature type="binding site" evidence="6">
    <location>
        <position position="145"/>
    </location>
    <ligand>
        <name>Mg(2+)</name>
        <dbReference type="ChEBI" id="CHEBI:18420"/>
    </ligand>
</feature>
<dbReference type="Proteomes" id="UP000246073">
    <property type="component" value="Unassembled WGS sequence"/>
</dbReference>
<keyword evidence="8" id="KW-0456">Lyase</keyword>
<dbReference type="GO" id="GO:0006107">
    <property type="term" value="P:oxaloacetate metabolic process"/>
    <property type="evidence" value="ECO:0007669"/>
    <property type="project" value="TreeGrafter"/>
</dbReference>
<evidence type="ECO:0000259" key="7">
    <source>
        <dbReference type="Pfam" id="PF03328"/>
    </source>
</evidence>